<name>A0A176WNZ3_MARPO</name>
<dbReference type="GO" id="GO:0009570">
    <property type="term" value="C:chloroplast stroma"/>
    <property type="evidence" value="ECO:0007669"/>
    <property type="project" value="TreeGrafter"/>
</dbReference>
<evidence type="ECO:0000256" key="1">
    <source>
        <dbReference type="ARBA" id="ARBA00022737"/>
    </source>
</evidence>
<dbReference type="Proteomes" id="UP000077202">
    <property type="component" value="Unassembled WGS sequence"/>
</dbReference>
<feature type="domain" description="ACT" evidence="3">
    <location>
        <begin position="230"/>
        <end position="313"/>
    </location>
</feature>
<dbReference type="InterPro" id="IPR045865">
    <property type="entry name" value="ACT-like_dom_sf"/>
</dbReference>
<keyword evidence="5" id="KW-1185">Reference proteome</keyword>
<dbReference type="EMBL" id="LVLJ01000464">
    <property type="protein sequence ID" value="OAE34002.1"/>
    <property type="molecule type" value="Genomic_DNA"/>
</dbReference>
<evidence type="ECO:0000259" key="3">
    <source>
        <dbReference type="PROSITE" id="PS51671"/>
    </source>
</evidence>
<feature type="compositionally biased region" description="Basic and acidic residues" evidence="2">
    <location>
        <begin position="325"/>
        <end position="339"/>
    </location>
</feature>
<gene>
    <name evidence="4" type="ORF">AXG93_3891s1150</name>
</gene>
<evidence type="ECO:0000313" key="4">
    <source>
        <dbReference type="EMBL" id="OAE34002.1"/>
    </source>
</evidence>
<proteinExistence type="predicted"/>
<reference evidence="4" key="1">
    <citation type="submission" date="2016-03" db="EMBL/GenBank/DDBJ databases">
        <title>Mechanisms controlling the formation of the plant cell surface in tip-growing cells are functionally conserved among land plants.</title>
        <authorList>
            <person name="Honkanen S."/>
            <person name="Jones V.A."/>
            <person name="Morieri G."/>
            <person name="Champion C."/>
            <person name="Hetherington A.J."/>
            <person name="Kelly S."/>
            <person name="Saint-Marcoux D."/>
            <person name="Proust H."/>
            <person name="Prescott H."/>
            <person name="Dolan L."/>
        </authorList>
    </citation>
    <scope>NUCLEOTIDE SEQUENCE [LARGE SCALE GENOMIC DNA]</scope>
    <source>
        <tissue evidence="4">Whole gametophyte</tissue>
    </source>
</reference>
<keyword evidence="1" id="KW-0677">Repeat</keyword>
<dbReference type="PANTHER" id="PTHR31096">
    <property type="entry name" value="ACT DOMAIN-CONTAINING PROTEIN ACR4-RELATED"/>
    <property type="match status" value="1"/>
</dbReference>
<dbReference type="PANTHER" id="PTHR31096:SF60">
    <property type="entry name" value="ACT DOMAIN-CONTAINING PROTEIN ACR12"/>
    <property type="match status" value="1"/>
</dbReference>
<feature type="domain" description="ACT" evidence="3">
    <location>
        <begin position="115"/>
        <end position="193"/>
    </location>
</feature>
<comment type="caution">
    <text evidence="4">The sequence shown here is derived from an EMBL/GenBank/DDBJ whole genome shotgun (WGS) entry which is preliminary data.</text>
</comment>
<dbReference type="PROSITE" id="PS51671">
    <property type="entry name" value="ACT"/>
    <property type="match status" value="2"/>
</dbReference>
<dbReference type="InterPro" id="IPR002912">
    <property type="entry name" value="ACT_dom"/>
</dbReference>
<dbReference type="InterPro" id="IPR040217">
    <property type="entry name" value="ACR1-12"/>
</dbReference>
<dbReference type="GO" id="GO:0009535">
    <property type="term" value="C:chloroplast thylakoid membrane"/>
    <property type="evidence" value="ECO:0007669"/>
    <property type="project" value="TreeGrafter"/>
</dbReference>
<accession>A0A176WNZ3</accession>
<dbReference type="CDD" id="cd04873">
    <property type="entry name" value="ACT_UUR-ACR-like"/>
    <property type="match status" value="1"/>
</dbReference>
<evidence type="ECO:0000256" key="2">
    <source>
        <dbReference type="SAM" id="MobiDB-lite"/>
    </source>
</evidence>
<organism evidence="4 5">
    <name type="scientific">Marchantia polymorpha subsp. ruderalis</name>
    <dbReference type="NCBI Taxonomy" id="1480154"/>
    <lineage>
        <taxon>Eukaryota</taxon>
        <taxon>Viridiplantae</taxon>
        <taxon>Streptophyta</taxon>
        <taxon>Embryophyta</taxon>
        <taxon>Marchantiophyta</taxon>
        <taxon>Marchantiopsida</taxon>
        <taxon>Marchantiidae</taxon>
        <taxon>Marchantiales</taxon>
        <taxon>Marchantiaceae</taxon>
        <taxon>Marchantia</taxon>
    </lineage>
</organism>
<sequence length="339" mass="35917">MATALLKVSGLVKEAGSIWRERRVVSSAEEHGRALRSVWPAVPAALQFGSGCSSSSSAALVAAKHHGGGGAVGASASLAAVASVVQDESEKEKEAPAVPLPVVHIDQESQADSTVVEISFGDRLGALLDTIKALKNLGLNVVRAKVSTEGDLAKNKFYITRLDNGCKVENPEVLEAIRLTILNNLLKYHPESSEQLALGAFFGSTPPKATLDVDVATHIYCKKVNDKQSMLTVETADRPGLLLEIIKIMADISVEVESAEIDTEGLVAKDKFLVSYGGAALSKSLEQVLVNCLSSHGSLRSACLFKLLHSFAVDDGLSFPPSGSRKADKSETFEKPPSR</sequence>
<dbReference type="SUPFAM" id="SSF55021">
    <property type="entry name" value="ACT-like"/>
    <property type="match status" value="2"/>
</dbReference>
<protein>
    <recommendedName>
        <fullName evidence="3">ACT domain-containing protein</fullName>
    </recommendedName>
</protein>
<dbReference type="AlphaFoldDB" id="A0A176WNZ3"/>
<feature type="region of interest" description="Disordered" evidence="2">
    <location>
        <begin position="320"/>
        <end position="339"/>
    </location>
</feature>
<evidence type="ECO:0000313" key="5">
    <source>
        <dbReference type="Proteomes" id="UP000077202"/>
    </source>
</evidence>